<keyword evidence="2" id="KW-0274">FAD</keyword>
<evidence type="ECO:0000256" key="4">
    <source>
        <dbReference type="SAM" id="SignalP"/>
    </source>
</evidence>
<dbReference type="OrthoDB" id="66881at2759"/>
<dbReference type="SUPFAM" id="SSF51905">
    <property type="entry name" value="FAD/NAD(P)-binding domain"/>
    <property type="match status" value="1"/>
</dbReference>
<dbReference type="AlphaFoldDB" id="A0A8H7CVS2"/>
<dbReference type="GO" id="GO:0004497">
    <property type="term" value="F:monooxygenase activity"/>
    <property type="evidence" value="ECO:0007669"/>
    <property type="project" value="UniProtKB-KW"/>
</dbReference>
<accession>A0A8H7CVS2</accession>
<evidence type="ECO:0000256" key="2">
    <source>
        <dbReference type="ARBA" id="ARBA00022827"/>
    </source>
</evidence>
<comment type="caution">
    <text evidence="6">The sequence shown here is derived from an EMBL/GenBank/DDBJ whole genome shotgun (WGS) entry which is preliminary data.</text>
</comment>
<keyword evidence="3" id="KW-0560">Oxidoreductase</keyword>
<evidence type="ECO:0000313" key="6">
    <source>
        <dbReference type="EMBL" id="KAF7349168.1"/>
    </source>
</evidence>
<evidence type="ECO:0000313" key="7">
    <source>
        <dbReference type="Proteomes" id="UP000623467"/>
    </source>
</evidence>
<keyword evidence="4" id="KW-0732">Signal</keyword>
<keyword evidence="1" id="KW-0285">Flavoprotein</keyword>
<protein>
    <submittedName>
        <fullName evidence="6">Dimethylaniline monooxygenase</fullName>
    </submittedName>
</protein>
<evidence type="ECO:0000259" key="5">
    <source>
        <dbReference type="Pfam" id="PF07992"/>
    </source>
</evidence>
<dbReference type="PRINTS" id="PR00419">
    <property type="entry name" value="ADXRDTASE"/>
</dbReference>
<dbReference type="InterPro" id="IPR023753">
    <property type="entry name" value="FAD/NAD-binding_dom"/>
</dbReference>
<feature type="domain" description="FAD/NAD(P)-binding" evidence="5">
    <location>
        <begin position="60"/>
        <end position="329"/>
    </location>
</feature>
<dbReference type="InterPro" id="IPR050346">
    <property type="entry name" value="FMO-like"/>
</dbReference>
<organism evidence="6 7">
    <name type="scientific">Mycena sanguinolenta</name>
    <dbReference type="NCBI Taxonomy" id="230812"/>
    <lineage>
        <taxon>Eukaryota</taxon>
        <taxon>Fungi</taxon>
        <taxon>Dikarya</taxon>
        <taxon>Basidiomycota</taxon>
        <taxon>Agaricomycotina</taxon>
        <taxon>Agaricomycetes</taxon>
        <taxon>Agaricomycetidae</taxon>
        <taxon>Agaricales</taxon>
        <taxon>Marasmiineae</taxon>
        <taxon>Mycenaceae</taxon>
        <taxon>Mycena</taxon>
    </lineage>
</organism>
<dbReference type="PANTHER" id="PTHR23023">
    <property type="entry name" value="DIMETHYLANILINE MONOOXYGENASE"/>
    <property type="match status" value="1"/>
</dbReference>
<feature type="signal peptide" evidence="4">
    <location>
        <begin position="1"/>
        <end position="37"/>
    </location>
</feature>
<dbReference type="Proteomes" id="UP000623467">
    <property type="component" value="Unassembled WGS sequence"/>
</dbReference>
<reference evidence="6" key="1">
    <citation type="submission" date="2020-05" db="EMBL/GenBank/DDBJ databases">
        <title>Mycena genomes resolve the evolution of fungal bioluminescence.</title>
        <authorList>
            <person name="Tsai I.J."/>
        </authorList>
    </citation>
    <scope>NUCLEOTIDE SEQUENCE</scope>
    <source>
        <strain evidence="6">160909Yilan</strain>
    </source>
</reference>
<keyword evidence="6" id="KW-0503">Monooxygenase</keyword>
<dbReference type="InterPro" id="IPR036188">
    <property type="entry name" value="FAD/NAD-bd_sf"/>
</dbReference>
<proteinExistence type="predicted"/>
<gene>
    <name evidence="6" type="ORF">MSAN_01706200</name>
</gene>
<sequence length="565" mass="64849">MFQVQYISSHWRRISIFPVNMFNPWLALLLASSSAAAQQIPLSFQATNSEWTVFHHPIKSVAVIGAGPAGLQAAAKLIEHNFTVRLFDRAPSPGGNWFYTDETPVREPYPDKPFDEKPYIPENLPATHYYEDGEEGLSLEDRWKEHWQPRPVWDSLHTNSPAVITELPDVPYSADKPWVLSNHDIQRHVRAYASFHNLNANDYPTNSRHAPVTSYSTRVEELLKIESTQTWRLTLRKLERLSETNRIKAQWWTEDFDAVVIATGPYVSPHVPDIAGLLEWSKVKDGDQYSVYHSQSYRRPERYQNKTILVVGSSVSASEISRDIAPYASNIIASIRPHEDLHPFKLRSLLRFPSVTAFVPEIDHFEPLAAQDKGIKDGAIHLINGSVLRGIDEVILATGYIHSNIFLPNFTSDGQPANLHWTGHYIPDPTLAYTNVRPWTIGKYQSYAFAKVWEGTAHLPTQKQMREDYDNGKYHFRGLFASAPAEALFRQYVAWLNNESLINGGRFVEPWPLEKREVFVYYSDVEWIKGYTSLANFTDFEVLPSREWNSDKAAWEAMVYEDLQW</sequence>
<dbReference type="Pfam" id="PF07992">
    <property type="entry name" value="Pyr_redox_2"/>
    <property type="match status" value="1"/>
</dbReference>
<name>A0A8H7CVS2_9AGAR</name>
<dbReference type="EMBL" id="JACAZH010000016">
    <property type="protein sequence ID" value="KAF7349168.1"/>
    <property type="molecule type" value="Genomic_DNA"/>
</dbReference>
<evidence type="ECO:0000256" key="3">
    <source>
        <dbReference type="ARBA" id="ARBA00023002"/>
    </source>
</evidence>
<feature type="chain" id="PRO_5034060362" evidence="4">
    <location>
        <begin position="38"/>
        <end position="565"/>
    </location>
</feature>
<keyword evidence="7" id="KW-1185">Reference proteome</keyword>
<evidence type="ECO:0000256" key="1">
    <source>
        <dbReference type="ARBA" id="ARBA00022630"/>
    </source>
</evidence>
<dbReference type="Gene3D" id="3.50.50.60">
    <property type="entry name" value="FAD/NAD(P)-binding domain"/>
    <property type="match status" value="2"/>
</dbReference>